<reference evidence="1" key="1">
    <citation type="submission" date="2023-05" db="EMBL/GenBank/DDBJ databases">
        <authorList>
            <consortium name="ELIXIR-Norway"/>
        </authorList>
    </citation>
    <scope>NUCLEOTIDE SEQUENCE</scope>
</reference>
<dbReference type="Proteomes" id="UP001162501">
    <property type="component" value="Chromosome 12"/>
</dbReference>
<sequence length="78" mass="8756">MRAAHLSQSPPVVSALRGICWTLWENLDTRVDGTDPPETWYKVEAGEWGEATEEVETSAPEGGWERRRVATPGEAQFR</sequence>
<dbReference type="EMBL" id="OX596096">
    <property type="protein sequence ID" value="CAM9550096.1"/>
    <property type="molecule type" value="Genomic_DNA"/>
</dbReference>
<accession>A0AC59YBC3</accession>
<evidence type="ECO:0000313" key="2">
    <source>
        <dbReference type="Proteomes" id="UP001162501"/>
    </source>
</evidence>
<evidence type="ECO:0000313" key="1">
    <source>
        <dbReference type="EMBL" id="CAM9550096.1"/>
    </source>
</evidence>
<protein>
    <submittedName>
        <fullName evidence="1">Uncharacterized protein</fullName>
    </submittedName>
</protein>
<gene>
    <name evidence="1" type="ORF">MRATA1EN22A_LOCUS4097</name>
</gene>
<proteinExistence type="predicted"/>
<name>A0AC59YBC3_RANTA</name>
<reference evidence="1" key="2">
    <citation type="submission" date="2025-03" db="EMBL/GenBank/DDBJ databases">
        <authorList>
            <consortium name="ELIXIR-Norway"/>
            <consortium name="Elixir Norway"/>
        </authorList>
    </citation>
    <scope>NUCLEOTIDE SEQUENCE</scope>
</reference>
<organism evidence="1 2">
    <name type="scientific">Rangifer tarandus platyrhynchus</name>
    <name type="common">Svalbard reindeer</name>
    <dbReference type="NCBI Taxonomy" id="3082113"/>
    <lineage>
        <taxon>Eukaryota</taxon>
        <taxon>Metazoa</taxon>
        <taxon>Chordata</taxon>
        <taxon>Craniata</taxon>
        <taxon>Vertebrata</taxon>
        <taxon>Euteleostomi</taxon>
        <taxon>Mammalia</taxon>
        <taxon>Eutheria</taxon>
        <taxon>Laurasiatheria</taxon>
        <taxon>Artiodactyla</taxon>
        <taxon>Ruminantia</taxon>
        <taxon>Pecora</taxon>
        <taxon>Cervidae</taxon>
        <taxon>Odocoileinae</taxon>
        <taxon>Rangifer</taxon>
    </lineage>
</organism>